<keyword evidence="4" id="KW-0804">Transcription</keyword>
<evidence type="ECO:0000256" key="5">
    <source>
        <dbReference type="ARBA" id="ARBA00023242"/>
    </source>
</evidence>
<dbReference type="GO" id="GO:0000981">
    <property type="term" value="F:DNA-binding transcription factor activity, RNA polymerase II-specific"/>
    <property type="evidence" value="ECO:0007669"/>
    <property type="project" value="InterPro"/>
</dbReference>
<evidence type="ECO:0000313" key="8">
    <source>
        <dbReference type="Proteomes" id="UP001203852"/>
    </source>
</evidence>
<dbReference type="CDD" id="cd00067">
    <property type="entry name" value="GAL4"/>
    <property type="match status" value="1"/>
</dbReference>
<dbReference type="InterPro" id="IPR001138">
    <property type="entry name" value="Zn2Cys6_DnaBD"/>
</dbReference>
<evidence type="ECO:0000259" key="6">
    <source>
        <dbReference type="PROSITE" id="PS50048"/>
    </source>
</evidence>
<dbReference type="PROSITE" id="PS00463">
    <property type="entry name" value="ZN2_CY6_FUNGAL_1"/>
    <property type="match status" value="1"/>
</dbReference>
<evidence type="ECO:0000256" key="3">
    <source>
        <dbReference type="ARBA" id="ARBA00023125"/>
    </source>
</evidence>
<dbReference type="Proteomes" id="UP001203852">
    <property type="component" value="Unassembled WGS sequence"/>
</dbReference>
<keyword evidence="8" id="KW-1185">Reference proteome</keyword>
<evidence type="ECO:0000256" key="1">
    <source>
        <dbReference type="ARBA" id="ARBA00004123"/>
    </source>
</evidence>
<keyword evidence="5" id="KW-0539">Nucleus</keyword>
<protein>
    <submittedName>
        <fullName evidence="7">Fungal-specific transcription factor domain-containing protein</fullName>
    </submittedName>
</protein>
<dbReference type="PANTHER" id="PTHR37534:SF46">
    <property type="entry name" value="ZN(II)2CYS6 TRANSCRIPTION FACTOR (EUROFUNG)"/>
    <property type="match status" value="1"/>
</dbReference>
<gene>
    <name evidence="7" type="ORF">EDD36DRAFT_264326</name>
</gene>
<evidence type="ECO:0000256" key="4">
    <source>
        <dbReference type="ARBA" id="ARBA00023163"/>
    </source>
</evidence>
<keyword evidence="2" id="KW-0805">Transcription regulation</keyword>
<accession>A0AAN6DWH4</accession>
<comment type="caution">
    <text evidence="7">The sequence shown here is derived from an EMBL/GenBank/DDBJ whole genome shotgun (WGS) entry which is preliminary data.</text>
</comment>
<reference evidence="7" key="1">
    <citation type="journal article" date="2022" name="bioRxiv">
        <title>Deciphering the potential niche of two novel black yeast fungi from a biological soil crust based on their genomes, phenotypes, and melanin regulation.</title>
        <authorList>
            <consortium name="DOE Joint Genome Institute"/>
            <person name="Carr E.C."/>
            <person name="Barton Q."/>
            <person name="Grambo S."/>
            <person name="Sullivan M."/>
            <person name="Renfro C.M."/>
            <person name="Kuo A."/>
            <person name="Pangilinan J."/>
            <person name="Lipzen A."/>
            <person name="Keymanesh K."/>
            <person name="Savage E."/>
            <person name="Barry K."/>
            <person name="Grigoriev I.V."/>
            <person name="Riekhof W.R."/>
            <person name="Harris S.S."/>
        </authorList>
    </citation>
    <scope>NUCLEOTIDE SEQUENCE</scope>
    <source>
        <strain evidence="7">JF 03-4F</strain>
    </source>
</reference>
<dbReference type="PROSITE" id="PS50048">
    <property type="entry name" value="ZN2_CY6_FUNGAL_2"/>
    <property type="match status" value="1"/>
</dbReference>
<dbReference type="Pfam" id="PF11951">
    <property type="entry name" value="Fungal_trans_2"/>
    <property type="match status" value="1"/>
</dbReference>
<dbReference type="GO" id="GO:0003677">
    <property type="term" value="F:DNA binding"/>
    <property type="evidence" value="ECO:0007669"/>
    <property type="project" value="UniProtKB-KW"/>
</dbReference>
<dbReference type="SMART" id="SM00066">
    <property type="entry name" value="GAL4"/>
    <property type="match status" value="1"/>
</dbReference>
<evidence type="ECO:0000256" key="2">
    <source>
        <dbReference type="ARBA" id="ARBA00023015"/>
    </source>
</evidence>
<dbReference type="PANTHER" id="PTHR37534">
    <property type="entry name" value="TRANSCRIPTIONAL ACTIVATOR PROTEIN UGA3"/>
    <property type="match status" value="1"/>
</dbReference>
<dbReference type="EMBL" id="MU404354">
    <property type="protein sequence ID" value="KAI1613408.1"/>
    <property type="molecule type" value="Genomic_DNA"/>
</dbReference>
<dbReference type="AlphaFoldDB" id="A0AAN6DWH4"/>
<proteinExistence type="predicted"/>
<dbReference type="GO" id="GO:0008270">
    <property type="term" value="F:zinc ion binding"/>
    <property type="evidence" value="ECO:0007669"/>
    <property type="project" value="InterPro"/>
</dbReference>
<organism evidence="7 8">
    <name type="scientific">Exophiala viscosa</name>
    <dbReference type="NCBI Taxonomy" id="2486360"/>
    <lineage>
        <taxon>Eukaryota</taxon>
        <taxon>Fungi</taxon>
        <taxon>Dikarya</taxon>
        <taxon>Ascomycota</taxon>
        <taxon>Pezizomycotina</taxon>
        <taxon>Eurotiomycetes</taxon>
        <taxon>Chaetothyriomycetidae</taxon>
        <taxon>Chaetothyriales</taxon>
        <taxon>Herpotrichiellaceae</taxon>
        <taxon>Exophiala</taxon>
    </lineage>
</organism>
<dbReference type="Gene3D" id="4.10.240.10">
    <property type="entry name" value="Zn(2)-C6 fungal-type DNA-binding domain"/>
    <property type="match status" value="1"/>
</dbReference>
<name>A0AAN6DWH4_9EURO</name>
<evidence type="ECO:0000313" key="7">
    <source>
        <dbReference type="EMBL" id="KAI1613408.1"/>
    </source>
</evidence>
<comment type="subcellular location">
    <subcellularLocation>
        <location evidence="1">Nucleus</location>
    </subcellularLocation>
</comment>
<dbReference type="InterPro" id="IPR021858">
    <property type="entry name" value="Fun_TF"/>
</dbReference>
<dbReference type="InterPro" id="IPR036864">
    <property type="entry name" value="Zn2-C6_fun-type_DNA-bd_sf"/>
</dbReference>
<dbReference type="SUPFAM" id="SSF57701">
    <property type="entry name" value="Zn2/Cys6 DNA-binding domain"/>
    <property type="match status" value="1"/>
</dbReference>
<dbReference type="GO" id="GO:0005634">
    <property type="term" value="C:nucleus"/>
    <property type="evidence" value="ECO:0007669"/>
    <property type="project" value="UniProtKB-SubCell"/>
</dbReference>
<keyword evidence="3" id="KW-0238">DNA-binding</keyword>
<dbReference type="Pfam" id="PF00172">
    <property type="entry name" value="Zn_clus"/>
    <property type="match status" value="1"/>
</dbReference>
<sequence>MPRTAQERIRRTKTGCLVCRRRKKKCDERLPVCRACERNSLDCLWPSQDRTSAPSPMQVTDTQNSVHVTSLPTGDFLISDLEETTALPRLGATETNGAVTVRNMIPQPESIVVFPMVCNIQISADAVLLKIPDITGVFSQRFSKVFLQHYVHHTAGCLSTIQASSNPFVAEIIPIAMSNTGLMQAILALSGLHHSQQKSQDMVREAWTHYAHAVSHIKSAVQRYLGGDKADALALLASMLILCFTESARQTHETSMSPHLSAARNILMEIIHSGQAAVSPNTLGFLAEAYTYLATLWSISSKPAWDELLDDAEYSLYKSDVLVHRSSGMLLGCYHDLFALIPSITLLAKERALDQDNLGTYSTESLAIFATLKQQILEWEVSPTVSDQNVIDCGRIYRKALLVHLETAFRRHDHPLYKKNHLRPCINECLESLATVLARFPAAEAPIATTLVWPLVVLGASATEIRHRDLIREMLQSLHRNIQMPVILNTCNLITELWATHEGRYADAWDLELMMGAKNQHIPFT</sequence>
<feature type="domain" description="Zn(2)-C6 fungal-type" evidence="6">
    <location>
        <begin position="15"/>
        <end position="45"/>
    </location>
</feature>